<name>A0A378V290_MYCFO</name>
<dbReference type="GeneID" id="93410834"/>
<dbReference type="Pfam" id="PF00501">
    <property type="entry name" value="AMP-binding"/>
    <property type="match status" value="1"/>
</dbReference>
<accession>A0A378V290</accession>
<dbReference type="AlphaFoldDB" id="A0A378V290"/>
<reference evidence="1 2" key="1">
    <citation type="submission" date="2018-06" db="EMBL/GenBank/DDBJ databases">
        <authorList>
            <consortium name="Pathogen Informatics"/>
            <person name="Doyle S."/>
        </authorList>
    </citation>
    <scope>NUCLEOTIDE SEQUENCE [LARGE SCALE GENOMIC DNA]</scope>
    <source>
        <strain evidence="1 2">NCTC1542</strain>
    </source>
</reference>
<dbReference type="Gene3D" id="3.40.50.12780">
    <property type="entry name" value="N-terminal domain of ligase-like"/>
    <property type="match status" value="1"/>
</dbReference>
<dbReference type="InterPro" id="IPR020845">
    <property type="entry name" value="AMP-binding_CS"/>
</dbReference>
<dbReference type="SUPFAM" id="SSF56801">
    <property type="entry name" value="Acetyl-CoA synthetase-like"/>
    <property type="match status" value="1"/>
</dbReference>
<keyword evidence="1" id="KW-0436">Ligase</keyword>
<dbReference type="EC" id="6.2.1.-" evidence="1"/>
<evidence type="ECO:0000313" key="1">
    <source>
        <dbReference type="EMBL" id="SUA03759.1"/>
    </source>
</evidence>
<gene>
    <name evidence="1" type="primary">fadD_13</name>
    <name evidence="1" type="ORF">NCTC1542_05245</name>
</gene>
<evidence type="ECO:0000313" key="2">
    <source>
        <dbReference type="Proteomes" id="UP000255389"/>
    </source>
</evidence>
<dbReference type="InterPro" id="IPR045851">
    <property type="entry name" value="AMP-bd_C_sf"/>
</dbReference>
<dbReference type="GO" id="GO:0004467">
    <property type="term" value="F:long-chain fatty acid-CoA ligase activity"/>
    <property type="evidence" value="ECO:0007669"/>
    <property type="project" value="UniProtKB-EC"/>
</dbReference>
<organism evidence="1 2">
    <name type="scientific">Mycolicibacterium fortuitum</name>
    <name type="common">Mycobacterium fortuitum</name>
    <dbReference type="NCBI Taxonomy" id="1766"/>
    <lineage>
        <taxon>Bacteria</taxon>
        <taxon>Bacillati</taxon>
        <taxon>Actinomycetota</taxon>
        <taxon>Actinomycetes</taxon>
        <taxon>Mycobacteriales</taxon>
        <taxon>Mycobacteriaceae</taxon>
        <taxon>Mycolicibacterium</taxon>
    </lineage>
</organism>
<dbReference type="EC" id="6.2.1.3" evidence="1"/>
<dbReference type="PANTHER" id="PTHR43767:SF1">
    <property type="entry name" value="NONRIBOSOMAL PEPTIDE SYNTHASE PES1 (EUROFUNG)-RELATED"/>
    <property type="match status" value="1"/>
</dbReference>
<dbReference type="InterPro" id="IPR042099">
    <property type="entry name" value="ANL_N_sf"/>
</dbReference>
<proteinExistence type="predicted"/>
<dbReference type="EMBL" id="UGQY01000004">
    <property type="protein sequence ID" value="SUA03759.1"/>
    <property type="molecule type" value="Genomic_DNA"/>
</dbReference>
<dbReference type="InterPro" id="IPR000873">
    <property type="entry name" value="AMP-dep_synth/lig_dom"/>
</dbReference>
<dbReference type="PANTHER" id="PTHR43767">
    <property type="entry name" value="LONG-CHAIN-FATTY-ACID--COA LIGASE"/>
    <property type="match status" value="1"/>
</dbReference>
<protein>
    <submittedName>
        <fullName evidence="1">Fatty-acid-CoA ligase</fullName>
        <ecNumber evidence="1">6.2.1.-</ecNumber>
        <ecNumber evidence="1">6.2.1.3</ecNumber>
    </submittedName>
</protein>
<dbReference type="InterPro" id="IPR050237">
    <property type="entry name" value="ATP-dep_AMP-bd_enzyme"/>
</dbReference>
<dbReference type="Pfam" id="PF13193">
    <property type="entry name" value="AMP-binding_C"/>
    <property type="match status" value="1"/>
</dbReference>
<dbReference type="InterPro" id="IPR025110">
    <property type="entry name" value="AMP-bd_C"/>
</dbReference>
<sequence>MNLASVFHHQAAKYPDKLAVADAQTTLTYASLDDQSARVAAFLIAESIRPGDRVAIYMTNCVQYIVVALGIWRAGAVLVPLNTAVPQAPLRHAVDDSGVRMVFADSQTAVRFARDCQGLAAAENLIVYDRGPTEDPVPARWSYDHTLSAPPASSIHPRLDGDDAIIMYTSGSSGNPKGVRQTHRNVTAYITAITQVWNLSAEDFAVICTPFFHVGGMQLMILPMLLNGASAYTLPRWNVAQWRQAMQDHNATYTALVPTMVVDVANAFENEPADLSSVRVCAIGGSVLPDGPVQRFLSATGITNAVNIYGQTEQSGVAICERPGQQDSPRTLGRPLEQLVQWQLIDTATGENVSDRPDHVGELQVRGDAVSPGYWNLSQINADKYADGWLRTGDLMRIDAEGALHFVERSDEMIISGGENVYPQMIENSLASCPHVAEVAVIGTHHERWIQQVTAIVVPRTPAVTKDDILTFCAQHPDLQGLQRPRRIELVSALPRTGNNKIDRPQLKRDFV</sequence>
<dbReference type="PROSITE" id="PS00455">
    <property type="entry name" value="AMP_BINDING"/>
    <property type="match status" value="1"/>
</dbReference>
<dbReference type="Gene3D" id="3.30.300.30">
    <property type="match status" value="1"/>
</dbReference>
<dbReference type="Proteomes" id="UP000255389">
    <property type="component" value="Unassembled WGS sequence"/>
</dbReference>
<dbReference type="RefSeq" id="WP_003881677.1">
    <property type="nucleotide sequence ID" value="NZ_CP110127.1"/>
</dbReference>